<feature type="region of interest" description="Disordered" evidence="2">
    <location>
        <begin position="1"/>
        <end position="23"/>
    </location>
</feature>
<dbReference type="Proteomes" id="UP000748025">
    <property type="component" value="Unassembled WGS sequence"/>
</dbReference>
<protein>
    <recommendedName>
        <fullName evidence="7">ABC transporter domain-containing protein</fullName>
    </recommendedName>
</protein>
<dbReference type="InterPro" id="IPR027417">
    <property type="entry name" value="P-loop_NTPase"/>
</dbReference>
<dbReference type="SUPFAM" id="SSF52540">
    <property type="entry name" value="P-loop containing nucleoside triphosphate hydrolases"/>
    <property type="match status" value="1"/>
</dbReference>
<keyword evidence="6" id="KW-1185">Reference proteome</keyword>
<evidence type="ECO:0000313" key="6">
    <source>
        <dbReference type="Proteomes" id="UP000748025"/>
    </source>
</evidence>
<dbReference type="Pfam" id="PF14510">
    <property type="entry name" value="ABC_trans_N"/>
    <property type="match status" value="1"/>
</dbReference>
<accession>A0A9P7N6M8</accession>
<keyword evidence="1" id="KW-0813">Transport</keyword>
<evidence type="ECO:0008006" key="7">
    <source>
        <dbReference type="Google" id="ProtNLM"/>
    </source>
</evidence>
<dbReference type="OrthoDB" id="245989at2759"/>
<dbReference type="EMBL" id="SRPW01002409">
    <property type="protein sequence ID" value="KAG5993088.1"/>
    <property type="molecule type" value="Genomic_DNA"/>
</dbReference>
<evidence type="ECO:0000313" key="5">
    <source>
        <dbReference type="EMBL" id="KAG5993088.1"/>
    </source>
</evidence>
<dbReference type="Gene3D" id="3.40.50.300">
    <property type="entry name" value="P-loop containing nucleotide triphosphate hydrolases"/>
    <property type="match status" value="1"/>
</dbReference>
<dbReference type="InterPro" id="IPR029481">
    <property type="entry name" value="ABC_trans_N"/>
</dbReference>
<evidence type="ECO:0000256" key="2">
    <source>
        <dbReference type="SAM" id="MobiDB-lite"/>
    </source>
</evidence>
<dbReference type="InterPro" id="IPR003439">
    <property type="entry name" value="ABC_transporter-like_ATP-bd"/>
</dbReference>
<dbReference type="PANTHER" id="PTHR19241">
    <property type="entry name" value="ATP-BINDING CASSETTE TRANSPORTER"/>
    <property type="match status" value="1"/>
</dbReference>
<dbReference type="GO" id="GO:0005524">
    <property type="term" value="F:ATP binding"/>
    <property type="evidence" value="ECO:0007669"/>
    <property type="project" value="InterPro"/>
</dbReference>
<name>A0A9P7N6M8_9HYPO</name>
<organism evidence="5 6">
    <name type="scientific">Claviceps pusilla</name>
    <dbReference type="NCBI Taxonomy" id="123648"/>
    <lineage>
        <taxon>Eukaryota</taxon>
        <taxon>Fungi</taxon>
        <taxon>Dikarya</taxon>
        <taxon>Ascomycota</taxon>
        <taxon>Pezizomycotina</taxon>
        <taxon>Sordariomycetes</taxon>
        <taxon>Hypocreomycetidae</taxon>
        <taxon>Hypocreales</taxon>
        <taxon>Clavicipitaceae</taxon>
        <taxon>Claviceps</taxon>
    </lineage>
</organism>
<dbReference type="GO" id="GO:0016887">
    <property type="term" value="F:ATP hydrolysis activity"/>
    <property type="evidence" value="ECO:0007669"/>
    <property type="project" value="InterPro"/>
</dbReference>
<evidence type="ECO:0000256" key="1">
    <source>
        <dbReference type="ARBA" id="ARBA00022448"/>
    </source>
</evidence>
<gene>
    <name evidence="5" type="ORF">E4U43_003588</name>
</gene>
<evidence type="ECO:0000259" key="3">
    <source>
        <dbReference type="Pfam" id="PF00005"/>
    </source>
</evidence>
<evidence type="ECO:0000259" key="4">
    <source>
        <dbReference type="Pfam" id="PF14510"/>
    </source>
</evidence>
<proteinExistence type="predicted"/>
<sequence>MVSDNTETFAQHAHYSGEKDHDPSMDWAMKAEITEFQERNEASNFPRRELGVTWTNLRVEARSADSAIHENILSQFNVPKIAAESRRAPPFKTILDNSHGCVKPGEMLLVLGRPGSGCTTLLNLLANKREGYEKISGHVFYGSMKADDAKSYRGQIVMNTEEEVFFPALNVGQTMDFATRLKQIFHLPDGITDPEQYRTETKDFLLRSMDIEHTVDTKVGNAFIRGVSGGERKRLSIIECLASRGSVFCWDNSTRGLDASK</sequence>
<feature type="domain" description="ABC transporter" evidence="3">
    <location>
        <begin position="95"/>
        <end position="254"/>
    </location>
</feature>
<dbReference type="Pfam" id="PF00005">
    <property type="entry name" value="ABC_tran"/>
    <property type="match status" value="1"/>
</dbReference>
<reference evidence="5" key="1">
    <citation type="journal article" date="2020" name="bioRxiv">
        <title>Whole genome comparisons of ergot fungi reveals the divergence and evolution of species within the genus Claviceps are the result of varying mechanisms driving genome evolution and host range expansion.</title>
        <authorList>
            <person name="Wyka S.A."/>
            <person name="Mondo S.J."/>
            <person name="Liu M."/>
            <person name="Dettman J."/>
            <person name="Nalam V."/>
            <person name="Broders K.D."/>
        </authorList>
    </citation>
    <scope>NUCLEOTIDE SEQUENCE</scope>
    <source>
        <strain evidence="5">CCC 602</strain>
    </source>
</reference>
<dbReference type="AlphaFoldDB" id="A0A9P7N6M8"/>
<comment type="caution">
    <text evidence="5">The sequence shown here is derived from an EMBL/GenBank/DDBJ whole genome shotgun (WGS) entry which is preliminary data.</text>
</comment>
<feature type="domain" description="Pleiotropic ABC efflux transporter N-terminal" evidence="4">
    <location>
        <begin position="18"/>
        <end position="73"/>
    </location>
</feature>